<name>A0A4Y7QNB8_9AGAM</name>
<feature type="region of interest" description="Disordered" evidence="1">
    <location>
        <begin position="544"/>
        <end position="579"/>
    </location>
</feature>
<organism evidence="2 3">
    <name type="scientific">Rickenella mellea</name>
    <dbReference type="NCBI Taxonomy" id="50990"/>
    <lineage>
        <taxon>Eukaryota</taxon>
        <taxon>Fungi</taxon>
        <taxon>Dikarya</taxon>
        <taxon>Basidiomycota</taxon>
        <taxon>Agaricomycotina</taxon>
        <taxon>Agaricomycetes</taxon>
        <taxon>Hymenochaetales</taxon>
        <taxon>Rickenellaceae</taxon>
        <taxon>Rickenella</taxon>
    </lineage>
</organism>
<evidence type="ECO:0000313" key="2">
    <source>
        <dbReference type="EMBL" id="TDL28369.1"/>
    </source>
</evidence>
<feature type="region of interest" description="Disordered" evidence="1">
    <location>
        <begin position="685"/>
        <end position="706"/>
    </location>
</feature>
<reference evidence="2 3" key="1">
    <citation type="submission" date="2018-06" db="EMBL/GenBank/DDBJ databases">
        <title>A transcriptomic atlas of mushroom development highlights an independent origin of complex multicellularity.</title>
        <authorList>
            <consortium name="DOE Joint Genome Institute"/>
            <person name="Krizsan K."/>
            <person name="Almasi E."/>
            <person name="Merenyi Z."/>
            <person name="Sahu N."/>
            <person name="Viragh M."/>
            <person name="Koszo T."/>
            <person name="Mondo S."/>
            <person name="Kiss B."/>
            <person name="Balint B."/>
            <person name="Kues U."/>
            <person name="Barry K."/>
            <person name="Hegedus J.C."/>
            <person name="Henrissat B."/>
            <person name="Johnson J."/>
            <person name="Lipzen A."/>
            <person name="Ohm R."/>
            <person name="Nagy I."/>
            <person name="Pangilinan J."/>
            <person name="Yan J."/>
            <person name="Xiong Y."/>
            <person name="Grigoriev I.V."/>
            <person name="Hibbett D.S."/>
            <person name="Nagy L.G."/>
        </authorList>
    </citation>
    <scope>NUCLEOTIDE SEQUENCE [LARGE SCALE GENOMIC DNA]</scope>
    <source>
        <strain evidence="2 3">SZMC22713</strain>
    </source>
</reference>
<accession>A0A4Y7QNB8</accession>
<gene>
    <name evidence="2" type="ORF">BD410DRAFT_780867</name>
</gene>
<feature type="compositionally biased region" description="Polar residues" evidence="1">
    <location>
        <begin position="544"/>
        <end position="555"/>
    </location>
</feature>
<protein>
    <submittedName>
        <fullName evidence="2">Uncharacterized protein</fullName>
    </submittedName>
</protein>
<dbReference type="STRING" id="50990.A0A4Y7QNB8"/>
<dbReference type="Proteomes" id="UP000294933">
    <property type="component" value="Unassembled WGS sequence"/>
</dbReference>
<dbReference type="OrthoDB" id="3362817at2759"/>
<evidence type="ECO:0000256" key="1">
    <source>
        <dbReference type="SAM" id="MobiDB-lite"/>
    </source>
</evidence>
<dbReference type="AlphaFoldDB" id="A0A4Y7QNB8"/>
<feature type="region of interest" description="Disordered" evidence="1">
    <location>
        <begin position="29"/>
        <end position="98"/>
    </location>
</feature>
<proteinExistence type="predicted"/>
<keyword evidence="3" id="KW-1185">Reference proteome</keyword>
<evidence type="ECO:0000313" key="3">
    <source>
        <dbReference type="Proteomes" id="UP000294933"/>
    </source>
</evidence>
<sequence length="786" mass="87345">MQRRLHLALCLAYRRPPLRRLSSQTVSTQLLGEDRPKENTSLQCDPYPARKLSTIEETTSDGTPRSRKRHRTTTSALSGEAVGHLHDAGHKRSHRSPLEPNKVDLYLAALRAEGKEPSLTDIDRCRPSYVPAGDSPDYPEKYNELVDRLCRTFSKDQLRRFGQEYGLGNVWTRSGRRKSEYAESVIEKVWGWPNLKELERLRRDKTEITQRSFPITASDLFLLLGRDGSELLQISLDFNVHISVTQEPLALRIEGLRGAMKKLDIVIAARRKTFLEDIIELPSKQPIRADLLQRISRLAGAFIENVGYKGKVRICAKTQKELEGATRLAIRIAAYVAYTSGIRYLAFLPEDPTYSTSPSIIPSAYALYPFLPQRSIPWTMKVGGAFRVRKVSEWLGEDLGEEVRRNGGISVSRGRIIDQAGAIKSVDETFLSSLPANLPGHDRVVTASTGHVLFISKASSARTTLAPPVKGSWQFQRFLNALKSGELHRSFVPSLPAPLHNAPPSRQRILHRLIYRTSGTVHADEGVTAPSRIIKFEMNLNVMNNPTRTKPTTSLHEVRTNRASDTYNEQDGAESAGRDEVEGMGNVEDTSKMVSEIGISSIHCAKGIELEFDLSLPDRPMDLRLSVSDIAPVTPGETPGGLIEYLTSLRAFLADPSYPQPDPPIHLSVGDQTFTLEVSSSVRQSNEMVDLSHSAPDTDSNTKPTKELLGTRTESILDLETNQKSMSCVIYCDTSISSDAWKQLLRQCDQLTSLSYKPSGTGVKAAFDDDSDSRFAPGDELGHAFV</sequence>
<dbReference type="VEuPathDB" id="FungiDB:BD410DRAFT_780867"/>
<dbReference type="EMBL" id="ML170157">
    <property type="protein sequence ID" value="TDL28369.1"/>
    <property type="molecule type" value="Genomic_DNA"/>
</dbReference>